<reference evidence="1 2" key="1">
    <citation type="journal article" date="2022" name="Plant J.">
        <title>Chromosome-level genome of Camellia lanceoleosa provides a valuable resource for understanding genome evolution and self-incompatibility.</title>
        <authorList>
            <person name="Gong W."/>
            <person name="Xiao S."/>
            <person name="Wang L."/>
            <person name="Liao Z."/>
            <person name="Chang Y."/>
            <person name="Mo W."/>
            <person name="Hu G."/>
            <person name="Li W."/>
            <person name="Zhao G."/>
            <person name="Zhu H."/>
            <person name="Hu X."/>
            <person name="Ji K."/>
            <person name="Xiang X."/>
            <person name="Song Q."/>
            <person name="Yuan D."/>
            <person name="Jin S."/>
            <person name="Zhang L."/>
        </authorList>
    </citation>
    <scope>NUCLEOTIDE SEQUENCE [LARGE SCALE GENOMIC DNA]</scope>
    <source>
        <strain evidence="1">SQ_2022a</strain>
    </source>
</reference>
<organism evidence="1 2">
    <name type="scientific">Camellia lanceoleosa</name>
    <dbReference type="NCBI Taxonomy" id="1840588"/>
    <lineage>
        <taxon>Eukaryota</taxon>
        <taxon>Viridiplantae</taxon>
        <taxon>Streptophyta</taxon>
        <taxon>Embryophyta</taxon>
        <taxon>Tracheophyta</taxon>
        <taxon>Spermatophyta</taxon>
        <taxon>Magnoliopsida</taxon>
        <taxon>eudicotyledons</taxon>
        <taxon>Gunneridae</taxon>
        <taxon>Pentapetalae</taxon>
        <taxon>asterids</taxon>
        <taxon>Ericales</taxon>
        <taxon>Theaceae</taxon>
        <taxon>Camellia</taxon>
    </lineage>
</organism>
<sequence>MVQGYSGHVTYNGGLDVARKVLKVDGIRGLYRGFGIFATGGIFAGATASCITMPLDTMKTRLQVMGHEKKHTVREVVKGLVADDDWKGLCRGPGPRFFTMSAWGTLMILSYEHLSGDSSFTLLLYSIIFVVVVIIMHNDEIAKTFMDLIIVNYCIGKFKPMSYPLFSYNHAQSI</sequence>
<protein>
    <submittedName>
        <fullName evidence="1">Mitochondrial substrate carrier family protein E</fullName>
    </submittedName>
</protein>
<dbReference type="EMBL" id="CM045764">
    <property type="protein sequence ID" value="KAI8006935.1"/>
    <property type="molecule type" value="Genomic_DNA"/>
</dbReference>
<accession>A0ACC0H1E3</accession>
<evidence type="ECO:0000313" key="1">
    <source>
        <dbReference type="EMBL" id="KAI8006935.1"/>
    </source>
</evidence>
<keyword evidence="2" id="KW-1185">Reference proteome</keyword>
<proteinExistence type="predicted"/>
<name>A0ACC0H1E3_9ERIC</name>
<dbReference type="Proteomes" id="UP001060215">
    <property type="component" value="Chromosome 7"/>
</dbReference>
<evidence type="ECO:0000313" key="2">
    <source>
        <dbReference type="Proteomes" id="UP001060215"/>
    </source>
</evidence>
<gene>
    <name evidence="1" type="ORF">LOK49_LG07G02606</name>
</gene>
<comment type="caution">
    <text evidence="1">The sequence shown here is derived from an EMBL/GenBank/DDBJ whole genome shotgun (WGS) entry which is preliminary data.</text>
</comment>